<reference evidence="8" key="1">
    <citation type="journal article" date="2019" name="Int. J. Syst. Evol. Microbiol.">
        <title>The Global Catalogue of Microorganisms (GCM) 10K type strain sequencing project: providing services to taxonomists for standard genome sequencing and annotation.</title>
        <authorList>
            <consortium name="The Broad Institute Genomics Platform"/>
            <consortium name="The Broad Institute Genome Sequencing Center for Infectious Disease"/>
            <person name="Wu L."/>
            <person name="Ma J."/>
        </authorList>
    </citation>
    <scope>NUCLEOTIDE SEQUENCE [LARGE SCALE GENOMIC DNA]</scope>
    <source>
        <strain evidence="8">CGMCC 1.12477</strain>
    </source>
</reference>
<keyword evidence="5 6" id="KW-0472">Membrane</keyword>
<evidence type="ECO:0000256" key="1">
    <source>
        <dbReference type="ARBA" id="ARBA00004651"/>
    </source>
</evidence>
<organism evidence="7 8">
    <name type="scientific">Lacimonas salitolerans</name>
    <dbReference type="NCBI Taxonomy" id="1323750"/>
    <lineage>
        <taxon>Bacteria</taxon>
        <taxon>Pseudomonadati</taxon>
        <taxon>Pseudomonadota</taxon>
        <taxon>Alphaproteobacteria</taxon>
        <taxon>Rhodobacterales</taxon>
        <taxon>Paracoccaceae</taxon>
        <taxon>Lacimonas</taxon>
    </lineage>
</organism>
<gene>
    <name evidence="7" type="ORF">ACFTOW_06025</name>
</gene>
<dbReference type="PIRSF" id="PIRSF006324">
    <property type="entry name" value="LeuE"/>
    <property type="match status" value="1"/>
</dbReference>
<protein>
    <submittedName>
        <fullName evidence="7">LysE family translocator</fullName>
    </submittedName>
</protein>
<evidence type="ECO:0000313" key="8">
    <source>
        <dbReference type="Proteomes" id="UP001597186"/>
    </source>
</evidence>
<keyword evidence="3 6" id="KW-0812">Transmembrane</keyword>
<name>A0ABW4EGD5_9RHOB</name>
<dbReference type="PANTHER" id="PTHR30086:SF20">
    <property type="entry name" value="ARGININE EXPORTER PROTEIN ARGO-RELATED"/>
    <property type="match status" value="1"/>
</dbReference>
<dbReference type="PANTHER" id="PTHR30086">
    <property type="entry name" value="ARGININE EXPORTER PROTEIN ARGO"/>
    <property type="match status" value="1"/>
</dbReference>
<feature type="transmembrane region" description="Helical" evidence="6">
    <location>
        <begin position="153"/>
        <end position="181"/>
    </location>
</feature>
<accession>A0ABW4EGD5</accession>
<dbReference type="RefSeq" id="WP_379914095.1">
    <property type="nucleotide sequence ID" value="NZ_JBHUDD010000042.1"/>
</dbReference>
<comment type="subcellular location">
    <subcellularLocation>
        <location evidence="1">Cell membrane</location>
        <topology evidence="1">Multi-pass membrane protein</topology>
    </subcellularLocation>
</comment>
<dbReference type="EMBL" id="JBHUDD010000042">
    <property type="protein sequence ID" value="MFD1508954.1"/>
    <property type="molecule type" value="Genomic_DNA"/>
</dbReference>
<dbReference type="Pfam" id="PF01810">
    <property type="entry name" value="LysE"/>
    <property type="match status" value="1"/>
</dbReference>
<evidence type="ECO:0000256" key="2">
    <source>
        <dbReference type="ARBA" id="ARBA00022475"/>
    </source>
</evidence>
<keyword evidence="2" id="KW-1003">Cell membrane</keyword>
<feature type="transmembrane region" description="Helical" evidence="6">
    <location>
        <begin position="187"/>
        <end position="205"/>
    </location>
</feature>
<feature type="transmembrane region" description="Helical" evidence="6">
    <location>
        <begin position="120"/>
        <end position="141"/>
    </location>
</feature>
<proteinExistence type="predicted"/>
<evidence type="ECO:0000313" key="7">
    <source>
        <dbReference type="EMBL" id="MFD1508954.1"/>
    </source>
</evidence>
<evidence type="ECO:0000256" key="6">
    <source>
        <dbReference type="SAM" id="Phobius"/>
    </source>
</evidence>
<evidence type="ECO:0000256" key="3">
    <source>
        <dbReference type="ARBA" id="ARBA00022692"/>
    </source>
</evidence>
<sequence>MLATLAAMDPATIAAFLLAGIVLNLTPGSDVMFAMASGAQGGPRVGMAAAAGVALGSVLHVALAVAGVSAAILAVPGAHEAIRYLGAAYLLWLAVKAWRAPPPRPGQGAAQAGRAVWRGFVTNALNPKVALFIMAFLPQFADPGIGDIGPQMAVLGALFIVTGLVITGAYGAAAGWLGAAVTRASGVMGKVSALIFGALAVRIVAQG</sequence>
<feature type="transmembrane region" description="Helical" evidence="6">
    <location>
        <begin position="51"/>
        <end position="75"/>
    </location>
</feature>
<comment type="caution">
    <text evidence="7">The sequence shown here is derived from an EMBL/GenBank/DDBJ whole genome shotgun (WGS) entry which is preliminary data.</text>
</comment>
<keyword evidence="4 6" id="KW-1133">Transmembrane helix</keyword>
<dbReference type="Proteomes" id="UP001597186">
    <property type="component" value="Unassembled WGS sequence"/>
</dbReference>
<evidence type="ECO:0000256" key="5">
    <source>
        <dbReference type="ARBA" id="ARBA00023136"/>
    </source>
</evidence>
<evidence type="ECO:0000256" key="4">
    <source>
        <dbReference type="ARBA" id="ARBA00022989"/>
    </source>
</evidence>
<keyword evidence="8" id="KW-1185">Reference proteome</keyword>
<dbReference type="InterPro" id="IPR001123">
    <property type="entry name" value="LeuE-type"/>
</dbReference>